<dbReference type="PROSITE" id="PS01153">
    <property type="entry name" value="NOL1_NOP2_SUN"/>
    <property type="match status" value="1"/>
</dbReference>
<dbReference type="RefSeq" id="WP_092500374.1">
    <property type="nucleotide sequence ID" value="NZ_FNFV01000004.1"/>
</dbReference>
<dbReference type="InterPro" id="IPR049560">
    <property type="entry name" value="MeTrfase_RsmB-F_NOP2_cat"/>
</dbReference>
<dbReference type="PANTHER" id="PTHR22807">
    <property type="entry name" value="NOP2 YEAST -RELATED NOL1/NOP2/FMU SUN DOMAIN-CONTAINING"/>
    <property type="match status" value="1"/>
</dbReference>
<dbReference type="GO" id="GO:0003723">
    <property type="term" value="F:RNA binding"/>
    <property type="evidence" value="ECO:0007669"/>
    <property type="project" value="UniProtKB-UniRule"/>
</dbReference>
<reference evidence="9" key="1">
    <citation type="submission" date="2016-10" db="EMBL/GenBank/DDBJ databases">
        <authorList>
            <person name="Varghese N."/>
            <person name="Submissions S."/>
        </authorList>
    </citation>
    <scope>NUCLEOTIDE SEQUENCE [LARGE SCALE GENOMIC DNA]</scope>
    <source>
        <strain evidence="9">CGMCC 1.10789</strain>
    </source>
</reference>
<feature type="domain" description="SAM-dependent MTase RsmB/NOP-type" evidence="7">
    <location>
        <begin position="131"/>
        <end position="425"/>
    </location>
</feature>
<dbReference type="CDD" id="cd02440">
    <property type="entry name" value="AdoMet_MTases"/>
    <property type="match status" value="1"/>
</dbReference>
<feature type="binding site" evidence="6">
    <location>
        <position position="287"/>
    </location>
    <ligand>
        <name>S-adenosyl-L-methionine</name>
        <dbReference type="ChEBI" id="CHEBI:59789"/>
    </ligand>
</feature>
<dbReference type="InterPro" id="IPR023267">
    <property type="entry name" value="RCMT"/>
</dbReference>
<dbReference type="GO" id="GO:0008173">
    <property type="term" value="F:RNA methyltransferase activity"/>
    <property type="evidence" value="ECO:0007669"/>
    <property type="project" value="InterPro"/>
</dbReference>
<evidence type="ECO:0000259" key="7">
    <source>
        <dbReference type="PROSITE" id="PS51686"/>
    </source>
</evidence>
<feature type="binding site" evidence="6">
    <location>
        <begin position="240"/>
        <end position="246"/>
    </location>
    <ligand>
        <name>S-adenosyl-L-methionine</name>
        <dbReference type="ChEBI" id="CHEBI:59789"/>
    </ligand>
</feature>
<protein>
    <submittedName>
        <fullName evidence="8">16S rRNA (Cytosine967-C5)-methyltransferase</fullName>
    </submittedName>
</protein>
<dbReference type="InterPro" id="IPR029063">
    <property type="entry name" value="SAM-dependent_MTases_sf"/>
</dbReference>
<evidence type="ECO:0000256" key="1">
    <source>
        <dbReference type="ARBA" id="ARBA00007494"/>
    </source>
</evidence>
<dbReference type="OrthoDB" id="9810297at2"/>
<dbReference type="SUPFAM" id="SSF53335">
    <property type="entry name" value="S-adenosyl-L-methionine-dependent methyltransferases"/>
    <property type="match status" value="1"/>
</dbReference>
<dbReference type="AlphaFoldDB" id="A0A1G9E4Q7"/>
<evidence type="ECO:0000256" key="4">
    <source>
        <dbReference type="ARBA" id="ARBA00022691"/>
    </source>
</evidence>
<dbReference type="InterPro" id="IPR018314">
    <property type="entry name" value="RsmB/NOL1/NOP2-like_CS"/>
</dbReference>
<evidence type="ECO:0000256" key="6">
    <source>
        <dbReference type="PROSITE-ProRule" id="PRU01023"/>
    </source>
</evidence>
<dbReference type="Pfam" id="PF01029">
    <property type="entry name" value="NusB"/>
    <property type="match status" value="1"/>
</dbReference>
<dbReference type="Gene3D" id="1.10.940.10">
    <property type="entry name" value="NusB-like"/>
    <property type="match status" value="1"/>
</dbReference>
<evidence type="ECO:0000256" key="3">
    <source>
        <dbReference type="ARBA" id="ARBA00022679"/>
    </source>
</evidence>
<keyword evidence="3 6" id="KW-0808">Transferase</keyword>
<dbReference type="GO" id="GO:0001510">
    <property type="term" value="P:RNA methylation"/>
    <property type="evidence" value="ECO:0007669"/>
    <property type="project" value="InterPro"/>
</dbReference>
<proteinExistence type="inferred from homology"/>
<dbReference type="PANTHER" id="PTHR22807:SF61">
    <property type="entry name" value="NOL1_NOP2_SUN FAMILY PROTEIN _ ANTITERMINATION NUSB DOMAIN-CONTAINING PROTEIN"/>
    <property type="match status" value="1"/>
</dbReference>
<name>A0A1G9E4Q7_9RHOB</name>
<keyword evidence="2 6" id="KW-0489">Methyltransferase</keyword>
<dbReference type="InterPro" id="IPR035926">
    <property type="entry name" value="NusB-like_sf"/>
</dbReference>
<accession>A0A1G9E4Q7</accession>
<feature type="active site" description="Nucleophile" evidence="6">
    <location>
        <position position="358"/>
    </location>
</feature>
<gene>
    <name evidence="8" type="ORF">SAMN05216257_104153</name>
</gene>
<evidence type="ECO:0000313" key="8">
    <source>
        <dbReference type="EMBL" id="SDK71125.1"/>
    </source>
</evidence>
<comment type="similarity">
    <text evidence="1 6">Belongs to the class I-like SAM-binding methyltransferase superfamily. RsmB/NOP family.</text>
</comment>
<evidence type="ECO:0000313" key="9">
    <source>
        <dbReference type="Proteomes" id="UP000199328"/>
    </source>
</evidence>
<keyword evidence="9" id="KW-1185">Reference proteome</keyword>
<dbReference type="InterPro" id="IPR006027">
    <property type="entry name" value="NusB_RsmB_TIM44"/>
</dbReference>
<dbReference type="PROSITE" id="PS51686">
    <property type="entry name" value="SAM_MT_RSMB_NOP"/>
    <property type="match status" value="1"/>
</dbReference>
<dbReference type="InterPro" id="IPR001678">
    <property type="entry name" value="MeTrfase_RsmB-F_NOP2_dom"/>
</dbReference>
<feature type="binding site" evidence="6">
    <location>
        <position position="261"/>
    </location>
    <ligand>
        <name>S-adenosyl-L-methionine</name>
        <dbReference type="ChEBI" id="CHEBI:59789"/>
    </ligand>
</feature>
<dbReference type="PRINTS" id="PR02008">
    <property type="entry name" value="RCMTFAMILY"/>
</dbReference>
<dbReference type="Gene3D" id="3.40.50.150">
    <property type="entry name" value="Vaccinia Virus protein VP39"/>
    <property type="match status" value="1"/>
</dbReference>
<evidence type="ECO:0000256" key="5">
    <source>
        <dbReference type="ARBA" id="ARBA00022884"/>
    </source>
</evidence>
<dbReference type="EMBL" id="FNFV01000004">
    <property type="protein sequence ID" value="SDK71125.1"/>
    <property type="molecule type" value="Genomic_DNA"/>
</dbReference>
<dbReference type="STRING" id="990712.SAMN05216257_104153"/>
<keyword evidence="4 6" id="KW-0949">S-adenosyl-L-methionine</keyword>
<organism evidence="8 9">
    <name type="scientific">Meinhardsimonia xiamenensis</name>
    <dbReference type="NCBI Taxonomy" id="990712"/>
    <lineage>
        <taxon>Bacteria</taxon>
        <taxon>Pseudomonadati</taxon>
        <taxon>Pseudomonadota</taxon>
        <taxon>Alphaproteobacteria</taxon>
        <taxon>Rhodobacterales</taxon>
        <taxon>Paracoccaceae</taxon>
        <taxon>Meinhardsimonia</taxon>
    </lineage>
</organism>
<keyword evidence="5 6" id="KW-0694">RNA-binding</keyword>
<dbReference type="Proteomes" id="UP000199328">
    <property type="component" value="Unassembled WGS sequence"/>
</dbReference>
<dbReference type="GO" id="GO:0006355">
    <property type="term" value="P:regulation of DNA-templated transcription"/>
    <property type="evidence" value="ECO:0007669"/>
    <property type="project" value="InterPro"/>
</dbReference>
<sequence length="426" mass="45319">MSKGLAARAAALDILVTVLERRLPLSEAVPPAVAGLEPAERARAARLAGETLRWLDRADRMLKPFLSRPPPLRVRNVLRLALVEIFVAQAPPHAAVDAAVSLARRGPRGKAMAGLVNAVLRRATAEGPERWEALALPRLPKWLRAPLLKRWGREVVEAIEAAHLRPAPLDLTPRDGDAQALAERLGAMALPTGSVRLQDSPQLSALPGYAEGAWWVQDAAAALPARVLAAKPGERVLDLCAAPGGKTMQLAAAGAQVTALDLSPERLERVAENLARTGLQSELVAADALVWEPPGGALFDAVLVDAPCSATGTIRRHPELPHIRDARRLGELTALQARLLDRAAALTRPGGRIVFCTCSLLPAEGEDHIATALARNPALQLDSVALDLPGVEPGWIGAEGLRTRPDYWGEIGGMDGFFIAALRKSA</sequence>
<dbReference type="SUPFAM" id="SSF48013">
    <property type="entry name" value="NusB-like"/>
    <property type="match status" value="1"/>
</dbReference>
<feature type="binding site" evidence="6">
    <location>
        <position position="305"/>
    </location>
    <ligand>
        <name>S-adenosyl-L-methionine</name>
        <dbReference type="ChEBI" id="CHEBI:59789"/>
    </ligand>
</feature>
<dbReference type="Pfam" id="PF01189">
    <property type="entry name" value="Methyltr_RsmB-F"/>
    <property type="match status" value="1"/>
</dbReference>
<evidence type="ECO:0000256" key="2">
    <source>
        <dbReference type="ARBA" id="ARBA00022603"/>
    </source>
</evidence>